<comment type="caution">
    <text evidence="1">The sequence shown here is derived from an EMBL/GenBank/DDBJ whole genome shotgun (WGS) entry which is preliminary data.</text>
</comment>
<accession>A0ACC0N4Y3</accession>
<evidence type="ECO:0000313" key="2">
    <source>
        <dbReference type="Proteomes" id="UP001062846"/>
    </source>
</evidence>
<keyword evidence="2" id="KW-1185">Reference proteome</keyword>
<sequence>MESIGEVLLGFRRGSETRESEEELKKTAHQSPLYWIVACWLALIPNLIYVGKVGARPLPRELVDGAVTAITSVAVIPNCSILATVGQKMASTPGVSAALFNALAKANINVRDSEL</sequence>
<evidence type="ECO:0000313" key="1">
    <source>
        <dbReference type="EMBL" id="KAI8547787.1"/>
    </source>
</evidence>
<name>A0ACC0N4Y3_RHOML</name>
<proteinExistence type="predicted"/>
<dbReference type="EMBL" id="CM046394">
    <property type="protein sequence ID" value="KAI8547787.1"/>
    <property type="molecule type" value="Genomic_DNA"/>
</dbReference>
<protein>
    <submittedName>
        <fullName evidence="1">Uncharacterized protein</fullName>
    </submittedName>
</protein>
<gene>
    <name evidence="1" type="ORF">RHMOL_Rhmol07G0223200</name>
</gene>
<dbReference type="Proteomes" id="UP001062846">
    <property type="component" value="Chromosome 7"/>
</dbReference>
<organism evidence="1 2">
    <name type="scientific">Rhododendron molle</name>
    <name type="common">Chinese azalea</name>
    <name type="synonym">Azalea mollis</name>
    <dbReference type="NCBI Taxonomy" id="49168"/>
    <lineage>
        <taxon>Eukaryota</taxon>
        <taxon>Viridiplantae</taxon>
        <taxon>Streptophyta</taxon>
        <taxon>Embryophyta</taxon>
        <taxon>Tracheophyta</taxon>
        <taxon>Spermatophyta</taxon>
        <taxon>Magnoliopsida</taxon>
        <taxon>eudicotyledons</taxon>
        <taxon>Gunneridae</taxon>
        <taxon>Pentapetalae</taxon>
        <taxon>asterids</taxon>
        <taxon>Ericales</taxon>
        <taxon>Ericaceae</taxon>
        <taxon>Ericoideae</taxon>
        <taxon>Rhodoreae</taxon>
        <taxon>Rhododendron</taxon>
    </lineage>
</organism>
<reference evidence="1" key="1">
    <citation type="submission" date="2022-02" db="EMBL/GenBank/DDBJ databases">
        <title>Plant Genome Project.</title>
        <authorList>
            <person name="Zhang R.-G."/>
        </authorList>
    </citation>
    <scope>NUCLEOTIDE SEQUENCE</scope>
    <source>
        <strain evidence="1">AT1</strain>
    </source>
</reference>